<keyword evidence="1" id="KW-0479">Metal-binding</keyword>
<dbReference type="Proteomes" id="UP000294692">
    <property type="component" value="Unassembled WGS sequence"/>
</dbReference>
<dbReference type="OrthoDB" id="5500703at2"/>
<sequence length="235" mass="25644">MHSTHQDCRQELALANHILANEGILDAFGHVSVRHPGRSGNFLLSVSCAPELVRPDDIVEYGPDSEPVEPLSAAQYSERYIHGEIYRLRPDVQAICHHHSPAVMPFCITGRPLVPVYQHGALIGGQVPLWDSRDEFGDTNLLVVNAQQGASLARAMGDAWIVLMRHHGATVSGVSLREMVFRAVAASRNAELLYRALALGDAPGLTAGEIQRASQLPPAAIDRAWGLWSRRVAQD</sequence>
<evidence type="ECO:0000256" key="2">
    <source>
        <dbReference type="ARBA" id="ARBA00023239"/>
    </source>
</evidence>
<dbReference type="SUPFAM" id="SSF53639">
    <property type="entry name" value="AraD/HMP-PK domain-like"/>
    <property type="match status" value="1"/>
</dbReference>
<dbReference type="RefSeq" id="WP_132472267.1">
    <property type="nucleotide sequence ID" value="NZ_JBHRVM010000001.1"/>
</dbReference>
<dbReference type="GO" id="GO:0019323">
    <property type="term" value="P:pentose catabolic process"/>
    <property type="evidence" value="ECO:0007669"/>
    <property type="project" value="TreeGrafter"/>
</dbReference>
<dbReference type="Gene3D" id="3.40.225.10">
    <property type="entry name" value="Class II aldolase/adducin N-terminal domain"/>
    <property type="match status" value="1"/>
</dbReference>
<dbReference type="GO" id="GO:0046872">
    <property type="term" value="F:metal ion binding"/>
    <property type="evidence" value="ECO:0007669"/>
    <property type="project" value="UniProtKB-KW"/>
</dbReference>
<organism evidence="4 5">
    <name type="scientific">Paracandidimonas soli</name>
    <dbReference type="NCBI Taxonomy" id="1917182"/>
    <lineage>
        <taxon>Bacteria</taxon>
        <taxon>Pseudomonadati</taxon>
        <taxon>Pseudomonadota</taxon>
        <taxon>Betaproteobacteria</taxon>
        <taxon>Burkholderiales</taxon>
        <taxon>Alcaligenaceae</taxon>
        <taxon>Paracandidimonas</taxon>
    </lineage>
</organism>
<evidence type="ECO:0000313" key="4">
    <source>
        <dbReference type="EMBL" id="TCV02584.1"/>
    </source>
</evidence>
<dbReference type="InterPro" id="IPR001303">
    <property type="entry name" value="Aldolase_II/adducin_N"/>
</dbReference>
<dbReference type="InterPro" id="IPR036409">
    <property type="entry name" value="Aldolase_II/adducin_N_sf"/>
</dbReference>
<dbReference type="GO" id="GO:0016832">
    <property type="term" value="F:aldehyde-lyase activity"/>
    <property type="evidence" value="ECO:0007669"/>
    <property type="project" value="TreeGrafter"/>
</dbReference>
<dbReference type="PANTHER" id="PTHR22789">
    <property type="entry name" value="FUCULOSE PHOSPHATE ALDOLASE"/>
    <property type="match status" value="1"/>
</dbReference>
<protein>
    <submittedName>
        <fullName evidence="4">HCOMODA/2-hydroxy-3-carboxy-muconic semialdehyde decarboxylase</fullName>
    </submittedName>
</protein>
<dbReference type="EMBL" id="SMBX01000001">
    <property type="protein sequence ID" value="TCV02584.1"/>
    <property type="molecule type" value="Genomic_DNA"/>
</dbReference>
<evidence type="ECO:0000256" key="1">
    <source>
        <dbReference type="ARBA" id="ARBA00022723"/>
    </source>
</evidence>
<keyword evidence="5" id="KW-1185">Reference proteome</keyword>
<reference evidence="4 5" key="1">
    <citation type="submission" date="2019-03" db="EMBL/GenBank/DDBJ databases">
        <title>Genomic Encyclopedia of Type Strains, Phase IV (KMG-IV): sequencing the most valuable type-strain genomes for metagenomic binning, comparative biology and taxonomic classification.</title>
        <authorList>
            <person name="Goeker M."/>
        </authorList>
    </citation>
    <scope>NUCLEOTIDE SEQUENCE [LARGE SCALE GENOMIC DNA]</scope>
    <source>
        <strain evidence="4 5">DSM 100048</strain>
    </source>
</reference>
<dbReference type="Pfam" id="PF00596">
    <property type="entry name" value="Aldolase_II"/>
    <property type="match status" value="1"/>
</dbReference>
<dbReference type="SMART" id="SM01007">
    <property type="entry name" value="Aldolase_II"/>
    <property type="match status" value="1"/>
</dbReference>
<accession>A0A4R3VFT0</accession>
<dbReference type="PANTHER" id="PTHR22789:SF0">
    <property type="entry name" value="3-OXO-TETRONATE 4-PHOSPHATE DECARBOXYLASE-RELATED"/>
    <property type="match status" value="1"/>
</dbReference>
<proteinExistence type="predicted"/>
<evidence type="ECO:0000313" key="5">
    <source>
        <dbReference type="Proteomes" id="UP000294692"/>
    </source>
</evidence>
<dbReference type="GO" id="GO:0005829">
    <property type="term" value="C:cytosol"/>
    <property type="evidence" value="ECO:0007669"/>
    <property type="project" value="TreeGrafter"/>
</dbReference>
<dbReference type="InterPro" id="IPR050197">
    <property type="entry name" value="Aldolase_class_II_sugar_metab"/>
</dbReference>
<evidence type="ECO:0000259" key="3">
    <source>
        <dbReference type="SMART" id="SM01007"/>
    </source>
</evidence>
<feature type="domain" description="Class II aldolase/adducin N-terminal" evidence="3">
    <location>
        <begin position="10"/>
        <end position="194"/>
    </location>
</feature>
<dbReference type="AlphaFoldDB" id="A0A4R3VFT0"/>
<gene>
    <name evidence="4" type="ORF">EV686_10138</name>
</gene>
<keyword evidence="2" id="KW-0456">Lyase</keyword>
<name>A0A4R3VFT0_9BURK</name>
<comment type="caution">
    <text evidence="4">The sequence shown here is derived from an EMBL/GenBank/DDBJ whole genome shotgun (WGS) entry which is preliminary data.</text>
</comment>